<accession>A0AAW0FBM0</accession>
<comment type="caution">
    <text evidence="2">The sequence shown here is derived from an EMBL/GenBank/DDBJ whole genome shotgun (WGS) entry which is preliminary data.</text>
</comment>
<evidence type="ECO:0008006" key="4">
    <source>
        <dbReference type="Google" id="ProtNLM"/>
    </source>
</evidence>
<feature type="region of interest" description="Disordered" evidence="1">
    <location>
        <begin position="18"/>
        <end position="41"/>
    </location>
</feature>
<keyword evidence="3" id="KW-1185">Reference proteome</keyword>
<protein>
    <recommendedName>
        <fullName evidence="4">F-box domain-containing protein</fullName>
    </recommendedName>
</protein>
<dbReference type="EMBL" id="JASBNA010000092">
    <property type="protein sequence ID" value="KAK7677257.1"/>
    <property type="molecule type" value="Genomic_DNA"/>
</dbReference>
<feature type="compositionally biased region" description="Basic and acidic residues" evidence="1">
    <location>
        <begin position="21"/>
        <end position="34"/>
    </location>
</feature>
<name>A0AAW0FBM0_9APHY</name>
<reference evidence="2 3" key="1">
    <citation type="submission" date="2022-09" db="EMBL/GenBank/DDBJ databases">
        <authorList>
            <person name="Palmer J.M."/>
        </authorList>
    </citation>
    <scope>NUCLEOTIDE SEQUENCE [LARGE SCALE GENOMIC DNA]</scope>
    <source>
        <strain evidence="2 3">DSM 7382</strain>
    </source>
</reference>
<dbReference type="Proteomes" id="UP001385951">
    <property type="component" value="Unassembled WGS sequence"/>
</dbReference>
<evidence type="ECO:0000256" key="1">
    <source>
        <dbReference type="SAM" id="MobiDB-lite"/>
    </source>
</evidence>
<evidence type="ECO:0000313" key="3">
    <source>
        <dbReference type="Proteomes" id="UP001385951"/>
    </source>
</evidence>
<gene>
    <name evidence="2" type="ORF">QCA50_019758</name>
</gene>
<sequence>MAFITDFEHDQTARSAFLPPDRADANRLPSHTESDSIVSASGEQVPSQAAFSRKSPRIPLELHKEVIDWAAVSWISLDAQQSLLSCMLVCKTWYPLAYKYLYNLICIDGKDISKLKASLKNKPMLAQSITTFAVELDGFSISPVLLSWNLINLQKLEIWYLDLQAESTWLCRAAAQLTNVHYVGLMEVQACTAASLIRFINSFQSLSTLEILSLDSLECKNQPLPRHRKPTTFSLTDLTIVVIPGTSTLLNWLIRADLAVVSLERLSLWFGNQTENLSLTQENIAVFLNHYSNTLVELILDITGLEYVSLSGLTKLSKLIYYISGDYIHLDILKDTIEHLQQIPSTNVITEIGLDLDHDFDIKEDQAVDPFTKAGVDPDDWEKLDSLLVGGQFKLLHTVAMSPAIHHQYLPQSAYAGLLTIYQRKETR</sequence>
<proteinExistence type="predicted"/>
<dbReference type="AlphaFoldDB" id="A0AAW0FBM0"/>
<evidence type="ECO:0000313" key="2">
    <source>
        <dbReference type="EMBL" id="KAK7677257.1"/>
    </source>
</evidence>
<organism evidence="2 3">
    <name type="scientific">Cerrena zonata</name>
    <dbReference type="NCBI Taxonomy" id="2478898"/>
    <lineage>
        <taxon>Eukaryota</taxon>
        <taxon>Fungi</taxon>
        <taxon>Dikarya</taxon>
        <taxon>Basidiomycota</taxon>
        <taxon>Agaricomycotina</taxon>
        <taxon>Agaricomycetes</taxon>
        <taxon>Polyporales</taxon>
        <taxon>Cerrenaceae</taxon>
        <taxon>Cerrena</taxon>
    </lineage>
</organism>